<keyword evidence="3" id="KW-1185">Reference proteome</keyword>
<proteinExistence type="predicted"/>
<dbReference type="InterPro" id="IPR051044">
    <property type="entry name" value="MAG_DAG_Lipase"/>
</dbReference>
<dbReference type="Pfam" id="PF12146">
    <property type="entry name" value="Hydrolase_4"/>
    <property type="match status" value="1"/>
</dbReference>
<dbReference type="EMBL" id="JARJCM010000210">
    <property type="protein sequence ID" value="KAJ7022386.1"/>
    <property type="molecule type" value="Genomic_DNA"/>
</dbReference>
<dbReference type="InterPro" id="IPR022742">
    <property type="entry name" value="Hydrolase_4"/>
</dbReference>
<keyword evidence="2" id="KW-0378">Hydrolase</keyword>
<evidence type="ECO:0000313" key="2">
    <source>
        <dbReference type="EMBL" id="KAJ7022386.1"/>
    </source>
</evidence>
<dbReference type="SUPFAM" id="SSF53474">
    <property type="entry name" value="alpha/beta-Hydrolases"/>
    <property type="match status" value="1"/>
</dbReference>
<name>A0AAD6WSY9_9AGAR</name>
<evidence type="ECO:0000313" key="3">
    <source>
        <dbReference type="Proteomes" id="UP001218188"/>
    </source>
</evidence>
<dbReference type="PANTHER" id="PTHR11614">
    <property type="entry name" value="PHOSPHOLIPASE-RELATED"/>
    <property type="match status" value="1"/>
</dbReference>
<comment type="caution">
    <text evidence="2">The sequence shown here is derived from an EMBL/GenBank/DDBJ whole genome shotgun (WGS) entry which is preliminary data.</text>
</comment>
<dbReference type="GO" id="GO:0016787">
    <property type="term" value="F:hydrolase activity"/>
    <property type="evidence" value="ECO:0007669"/>
    <property type="project" value="UniProtKB-KW"/>
</dbReference>
<dbReference type="Proteomes" id="UP001218188">
    <property type="component" value="Unassembled WGS sequence"/>
</dbReference>
<organism evidence="2 3">
    <name type="scientific">Mycena alexandri</name>
    <dbReference type="NCBI Taxonomy" id="1745969"/>
    <lineage>
        <taxon>Eukaryota</taxon>
        <taxon>Fungi</taxon>
        <taxon>Dikarya</taxon>
        <taxon>Basidiomycota</taxon>
        <taxon>Agaricomycotina</taxon>
        <taxon>Agaricomycetes</taxon>
        <taxon>Agaricomycetidae</taxon>
        <taxon>Agaricales</taxon>
        <taxon>Marasmiineae</taxon>
        <taxon>Mycenaceae</taxon>
        <taxon>Mycena</taxon>
    </lineage>
</organism>
<dbReference type="Gene3D" id="3.40.50.1820">
    <property type="entry name" value="alpha/beta hydrolase"/>
    <property type="match status" value="1"/>
</dbReference>
<dbReference type="AlphaFoldDB" id="A0AAD6WSY9"/>
<reference evidence="2" key="1">
    <citation type="submission" date="2023-03" db="EMBL/GenBank/DDBJ databases">
        <title>Massive genome expansion in bonnet fungi (Mycena s.s.) driven by repeated elements and novel gene families across ecological guilds.</title>
        <authorList>
            <consortium name="Lawrence Berkeley National Laboratory"/>
            <person name="Harder C.B."/>
            <person name="Miyauchi S."/>
            <person name="Viragh M."/>
            <person name="Kuo A."/>
            <person name="Thoen E."/>
            <person name="Andreopoulos B."/>
            <person name="Lu D."/>
            <person name="Skrede I."/>
            <person name="Drula E."/>
            <person name="Henrissat B."/>
            <person name="Morin E."/>
            <person name="Kohler A."/>
            <person name="Barry K."/>
            <person name="LaButti K."/>
            <person name="Morin E."/>
            <person name="Salamov A."/>
            <person name="Lipzen A."/>
            <person name="Mereny Z."/>
            <person name="Hegedus B."/>
            <person name="Baldrian P."/>
            <person name="Stursova M."/>
            <person name="Weitz H."/>
            <person name="Taylor A."/>
            <person name="Grigoriev I.V."/>
            <person name="Nagy L.G."/>
            <person name="Martin F."/>
            <person name="Kauserud H."/>
        </authorList>
    </citation>
    <scope>NUCLEOTIDE SEQUENCE</scope>
    <source>
        <strain evidence="2">CBHHK200</strain>
    </source>
</reference>
<sequence>MVSSDSFLEAWIAGPYGTNFYTRTFKAASPSAALVFMHGAAEHCGRYTEFHRRFSSQHNITVFTFDLRGFGQTALHPTQRSATSAYGKTDWESQLNDVEWALKYTRTEFPELPVFLMGAGMGGGIILGLLCDLERRNNPFVLGLSGVIASAPCITPTTPPSCAVVWLASVIARLAPYTLYPGRNKPEQLSRNTETNAAYAVDPFVMSPGSVRSILDTLTAGQRVLDESYVHWPEITPVLFLHGEEDPINSFKSTFHLYSKINARDKKLIAYPATTLSFQGAYSELQNEPDGVKEKYVMDVVEFVHGRAVHVDGSRRRRGCN</sequence>
<accession>A0AAD6WSY9</accession>
<dbReference type="InterPro" id="IPR029058">
    <property type="entry name" value="AB_hydrolase_fold"/>
</dbReference>
<gene>
    <name evidence="2" type="ORF">C8F04DRAFT_971523</name>
</gene>
<protein>
    <submittedName>
        <fullName evidence="2">Alpha/Beta hydrolase protein</fullName>
    </submittedName>
</protein>
<evidence type="ECO:0000259" key="1">
    <source>
        <dbReference type="Pfam" id="PF12146"/>
    </source>
</evidence>
<feature type="domain" description="Serine aminopeptidase S33" evidence="1">
    <location>
        <begin position="29"/>
        <end position="273"/>
    </location>
</feature>